<evidence type="ECO:0000313" key="6">
    <source>
        <dbReference type="EMBL" id="BDU69598.1"/>
    </source>
</evidence>
<sequence>MYWRRLILLTCLLCGLGAAEPIRVAVDEWTTVNPLLMSRDTDGEAVDLIFDRLVTLDAEGNFIPELLQSWTILKGGREVVLELRPGMTWHDGAPIEAEDLVFTWRTLRLPQVRAIADTVGGVASLDSLVAEGPLRVRIRLSRPRGTLLSDLYNFIPVPRRHYQMGAKPMAAPVNFQPVGSGPYRIVERATTKHLKLERWDGYRGAHPGSWPAFEFSDPTAEKSTAKAILEGRFHYAATSALSHYLVRKGALGAGHLQVYSVPQAAFGAFFLNCDPKRSLLGELALREALAELTPWQEFARARQFFPARLASSFWPPENWAHDPEPRPLPQAERAETILEAAGWHMGSGGVRRDAKGRTLSLVAYEQVNSTTRSMARLLAERAAKVGIRIEVRKLTFQALTEKSAEHEGDIWSYGWTTSLDPDVDAPLFTRDGYRTKANVSGYLNPEVDRLFDEGRHTLDPEARRKLYLKLSEIIWRDKPVIPLNYNLARILATRRLQGVSFNVLGQAYGFWPGKRGWTLAD</sequence>
<dbReference type="SUPFAM" id="SSF53850">
    <property type="entry name" value="Periplasmic binding protein-like II"/>
    <property type="match status" value="1"/>
</dbReference>
<dbReference type="PIRSF" id="PIRSF002741">
    <property type="entry name" value="MppA"/>
    <property type="match status" value="1"/>
</dbReference>
<dbReference type="Gene3D" id="3.90.76.10">
    <property type="entry name" value="Dipeptide-binding Protein, Domain 1"/>
    <property type="match status" value="1"/>
</dbReference>
<evidence type="ECO:0000256" key="4">
    <source>
        <dbReference type="SAM" id="SignalP"/>
    </source>
</evidence>
<dbReference type="Pfam" id="PF00496">
    <property type="entry name" value="SBP_bac_5"/>
    <property type="match status" value="1"/>
</dbReference>
<evidence type="ECO:0000256" key="3">
    <source>
        <dbReference type="ARBA" id="ARBA00022729"/>
    </source>
</evidence>
<keyword evidence="7" id="KW-1185">Reference proteome</keyword>
<dbReference type="InterPro" id="IPR039424">
    <property type="entry name" value="SBP_5"/>
</dbReference>
<comment type="similarity">
    <text evidence="1">Belongs to the bacterial solute-binding protein 5 family.</text>
</comment>
<keyword evidence="3 4" id="KW-0732">Signal</keyword>
<dbReference type="Proteomes" id="UP001242010">
    <property type="component" value="Chromosome"/>
</dbReference>
<name>A0ABN6UYZ6_9BACT</name>
<protein>
    <submittedName>
        <fullName evidence="6">Peptide-binding protein</fullName>
    </submittedName>
</protein>
<reference evidence="7" key="1">
    <citation type="journal article" date="2023" name="Int. J. Syst. Evol. Microbiol.">
        <title>Mesoterricola silvestris gen. nov., sp. nov., Mesoterricola sediminis sp. nov., Geothrix oryzae sp. nov., Geothrix edaphica sp. nov., Geothrix rubra sp. nov., and Geothrix limicola sp. nov., six novel members of Acidobacteriota isolated from soils.</title>
        <authorList>
            <person name="Itoh H."/>
            <person name="Sugisawa Y."/>
            <person name="Mise K."/>
            <person name="Xu Z."/>
            <person name="Kuniyasu M."/>
            <person name="Ushijima N."/>
            <person name="Kawano K."/>
            <person name="Kobayashi E."/>
            <person name="Shiratori Y."/>
            <person name="Masuda Y."/>
            <person name="Senoo K."/>
        </authorList>
    </citation>
    <scope>NUCLEOTIDE SEQUENCE [LARGE SCALE GENOMIC DNA]</scope>
    <source>
        <strain evidence="7">Red222</strain>
    </source>
</reference>
<organism evidence="6 7">
    <name type="scientific">Geothrix oryzae</name>
    <dbReference type="NCBI Taxonomy" id="2927975"/>
    <lineage>
        <taxon>Bacteria</taxon>
        <taxon>Pseudomonadati</taxon>
        <taxon>Acidobacteriota</taxon>
        <taxon>Holophagae</taxon>
        <taxon>Holophagales</taxon>
        <taxon>Holophagaceae</taxon>
        <taxon>Geothrix</taxon>
    </lineage>
</organism>
<feature type="domain" description="Solute-binding protein family 5" evidence="5">
    <location>
        <begin position="62"/>
        <end position="426"/>
    </location>
</feature>
<proteinExistence type="inferred from homology"/>
<gene>
    <name evidence="6" type="ORF">GETHOR_16990</name>
</gene>
<dbReference type="InterPro" id="IPR030678">
    <property type="entry name" value="Peptide/Ni-bd"/>
</dbReference>
<dbReference type="PANTHER" id="PTHR30290:SF9">
    <property type="entry name" value="OLIGOPEPTIDE-BINDING PROTEIN APPA"/>
    <property type="match status" value="1"/>
</dbReference>
<dbReference type="PANTHER" id="PTHR30290">
    <property type="entry name" value="PERIPLASMIC BINDING COMPONENT OF ABC TRANSPORTER"/>
    <property type="match status" value="1"/>
</dbReference>
<dbReference type="RefSeq" id="WP_286353320.1">
    <property type="nucleotide sequence ID" value="NZ_AP027079.1"/>
</dbReference>
<dbReference type="EMBL" id="AP027079">
    <property type="protein sequence ID" value="BDU69598.1"/>
    <property type="molecule type" value="Genomic_DNA"/>
</dbReference>
<accession>A0ABN6UYZ6</accession>
<evidence type="ECO:0000259" key="5">
    <source>
        <dbReference type="Pfam" id="PF00496"/>
    </source>
</evidence>
<dbReference type="Gene3D" id="3.10.105.10">
    <property type="entry name" value="Dipeptide-binding Protein, Domain 3"/>
    <property type="match status" value="1"/>
</dbReference>
<feature type="signal peptide" evidence="4">
    <location>
        <begin position="1"/>
        <end position="19"/>
    </location>
</feature>
<dbReference type="Gene3D" id="3.40.190.10">
    <property type="entry name" value="Periplasmic binding protein-like II"/>
    <property type="match status" value="1"/>
</dbReference>
<evidence type="ECO:0000256" key="1">
    <source>
        <dbReference type="ARBA" id="ARBA00005695"/>
    </source>
</evidence>
<keyword evidence="2" id="KW-0813">Transport</keyword>
<dbReference type="InterPro" id="IPR000914">
    <property type="entry name" value="SBP_5_dom"/>
</dbReference>
<evidence type="ECO:0000313" key="7">
    <source>
        <dbReference type="Proteomes" id="UP001242010"/>
    </source>
</evidence>
<evidence type="ECO:0000256" key="2">
    <source>
        <dbReference type="ARBA" id="ARBA00022448"/>
    </source>
</evidence>
<feature type="chain" id="PRO_5046765790" evidence="4">
    <location>
        <begin position="20"/>
        <end position="521"/>
    </location>
</feature>